<evidence type="ECO:0000313" key="2">
    <source>
        <dbReference type="Proteomes" id="UP000076967"/>
    </source>
</evidence>
<sequence length="936" mass="104344">MVYQAAENYTTNETLQVVWPYGAIRIEQLKITHQVGEHVRLRLMGRVAEEMEEEILMKSGLHDCIEVYDSSGGGAPKPLFLGQIHHISIQVMHEQYQIVVEAISHTYNMDTLKKKRSFQHVEQQYTEIFDEVVASYTNSDYIDHTFNDRHTGKLIMQYEETDWSFLKRLASHAGVSLIADITAHKPRFWIGIPEGRNQIILKDSHPFEVTRRIQAYLYTTSSNHIQNTQNNTTTYTFEWMSALDIGDEVIKDGDTYIIAKRRAEMRQGQLIWTYECGPRAGYNNSRIHNTSIIGAAINGTIIGVSRQQVKVHLDMDADQNPDAAQWFPYAAEGNQVWYMMPEKGSKVKLYFPSREEDEALVIQSVRQEPGVTYAEKHQQKMADPGVKTFGNPQGKEFTLGDKELNITGMDGQLYIGMNSYTGVNLAGSQQVRILATGSLQISGDQVEVKASESLSLERIADTLEAEEGSAPVSGVTGTLALGEDISSKSELIAFASTGEREEYEPILSEFEKDVQKRGIEEVRLQKFVENYKSRSQGSTDAGIEALKGLWGFVVDVADMGYTTAEQILSPLRMQSWDEAGQGVQDTYEFVSGKKVAPLEERNDTLKAMLSGIGYTWDLVNFKKSKEEILEDTKGMLTSAKESIVDPAVASFKGRSLSYYTSTKEENYDLGYAQGQTTLVVAEVALTVASEGASLASKVGRLKKGLKDVITDPKKAIWDTLGPNGKLFGKGKVVYDGRFKTRGTLFERVMESLGDTANKMKKSMIRDAPYHVLIRETTAGINSLDIVKNEKSRFFSMDGDGPGGKKRGDEGTGNVKFPDLYSNWKWDVPKSLPTYGHAYSKHGSHIPDAKLKARAINDKVQIGRWDNQKDAAKLISEVAKQGPGVYDIELPSNVGGTSFLKTGEKVPADRAIIVVREDNSITSAYPYNSSHPTKPER</sequence>
<organism evidence="1 2">
    <name type="scientific">Paenibacillus glacialis</name>
    <dbReference type="NCBI Taxonomy" id="494026"/>
    <lineage>
        <taxon>Bacteria</taxon>
        <taxon>Bacillati</taxon>
        <taxon>Bacillota</taxon>
        <taxon>Bacilli</taxon>
        <taxon>Bacillales</taxon>
        <taxon>Paenibacillaceae</taxon>
        <taxon>Paenibacillus</taxon>
    </lineage>
</organism>
<keyword evidence="2" id="KW-1185">Reference proteome</keyword>
<dbReference type="SUPFAM" id="SSF69279">
    <property type="entry name" value="Phage tail proteins"/>
    <property type="match status" value="1"/>
</dbReference>
<accession>A0A168F784</accession>
<gene>
    <name evidence="1" type="ORF">PGLA_21105</name>
</gene>
<evidence type="ECO:0000313" key="1">
    <source>
        <dbReference type="EMBL" id="OAB35930.1"/>
    </source>
</evidence>
<dbReference type="AlphaFoldDB" id="A0A168F784"/>
<dbReference type="Gene3D" id="3.55.50.10">
    <property type="entry name" value="Baseplate protein-like domains"/>
    <property type="match status" value="1"/>
</dbReference>
<protein>
    <recommendedName>
        <fullName evidence="3">Bacterial EndoU nuclease domain-containing protein</fullName>
    </recommendedName>
</protein>
<dbReference type="STRING" id="494026.PGLA_21105"/>
<dbReference type="EMBL" id="LVJH01000058">
    <property type="protein sequence ID" value="OAB35930.1"/>
    <property type="molecule type" value="Genomic_DNA"/>
</dbReference>
<proteinExistence type="predicted"/>
<reference evidence="1 2" key="1">
    <citation type="submission" date="2016-03" db="EMBL/GenBank/DDBJ databases">
        <title>Draft genome sequence of Paenibacillus glacialis DSM 22343.</title>
        <authorList>
            <person name="Shin S.-K."/>
            <person name="Yi H."/>
        </authorList>
    </citation>
    <scope>NUCLEOTIDE SEQUENCE [LARGE SCALE GENOMIC DNA]</scope>
    <source>
        <strain evidence="1 2">DSM 22343</strain>
    </source>
</reference>
<name>A0A168F784_9BACL</name>
<dbReference type="Proteomes" id="UP000076967">
    <property type="component" value="Unassembled WGS sequence"/>
</dbReference>
<evidence type="ECO:0008006" key="3">
    <source>
        <dbReference type="Google" id="ProtNLM"/>
    </source>
</evidence>
<comment type="caution">
    <text evidence="1">The sequence shown here is derived from an EMBL/GenBank/DDBJ whole genome shotgun (WGS) entry which is preliminary data.</text>
</comment>